<dbReference type="PANTHER" id="PTHR43546:SF3">
    <property type="entry name" value="UPF0173 METAL-DEPENDENT HYDROLASE MJ1163"/>
    <property type="match status" value="1"/>
</dbReference>
<dbReference type="Pfam" id="PF12706">
    <property type="entry name" value="Lactamase_B_2"/>
    <property type="match status" value="1"/>
</dbReference>
<name>A0A1B8ZRY9_9FLAO</name>
<reference evidence="3" key="1">
    <citation type="submission" date="2016-07" db="EMBL/GenBank/DDBJ databases">
        <authorList>
            <person name="Florea S."/>
            <person name="Webb J.S."/>
            <person name="Jaromczyk J."/>
            <person name="Schardl C.L."/>
        </authorList>
    </citation>
    <scope>NUCLEOTIDE SEQUENCE [LARGE SCALE GENOMIC DNA]</scope>
    <source>
        <strain evidence="3">CC-VM-7</strain>
    </source>
</reference>
<protein>
    <recommendedName>
        <fullName evidence="1">Metallo-beta-lactamase domain-containing protein</fullName>
    </recommendedName>
</protein>
<dbReference type="EMBL" id="MAYG01000001">
    <property type="protein sequence ID" value="OCA74351.1"/>
    <property type="molecule type" value="Genomic_DNA"/>
</dbReference>
<dbReference type="RefSeq" id="WP_065398342.1">
    <property type="nucleotide sequence ID" value="NZ_MAYG01000001.1"/>
</dbReference>
<evidence type="ECO:0000259" key="1">
    <source>
        <dbReference type="Pfam" id="PF12706"/>
    </source>
</evidence>
<evidence type="ECO:0000313" key="3">
    <source>
        <dbReference type="Proteomes" id="UP000093432"/>
    </source>
</evidence>
<dbReference type="InterPro" id="IPR036866">
    <property type="entry name" value="RibonucZ/Hydroxyglut_hydro"/>
</dbReference>
<comment type="caution">
    <text evidence="2">The sequence shown here is derived from an EMBL/GenBank/DDBJ whole genome shotgun (WGS) entry which is preliminary data.</text>
</comment>
<dbReference type="OrthoDB" id="9805728at2"/>
<proteinExistence type="predicted"/>
<dbReference type="Gene3D" id="3.60.15.10">
    <property type="entry name" value="Ribonuclease Z/Hydroxyacylglutathione hydrolase-like"/>
    <property type="match status" value="1"/>
</dbReference>
<dbReference type="InterPro" id="IPR001279">
    <property type="entry name" value="Metallo-B-lactamas"/>
</dbReference>
<dbReference type="AlphaFoldDB" id="A0A1B8ZRY9"/>
<dbReference type="PANTHER" id="PTHR43546">
    <property type="entry name" value="UPF0173 METAL-DEPENDENT HYDROLASE MJ1163-RELATED"/>
    <property type="match status" value="1"/>
</dbReference>
<organism evidence="2 3">
    <name type="scientific">Chryseobacterium arthrosphaerae</name>
    <dbReference type="NCBI Taxonomy" id="651561"/>
    <lineage>
        <taxon>Bacteria</taxon>
        <taxon>Pseudomonadati</taxon>
        <taxon>Bacteroidota</taxon>
        <taxon>Flavobacteriia</taxon>
        <taxon>Flavobacteriales</taxon>
        <taxon>Weeksellaceae</taxon>
        <taxon>Chryseobacterium group</taxon>
        <taxon>Chryseobacterium</taxon>
    </lineage>
</organism>
<dbReference type="SUPFAM" id="SSF56281">
    <property type="entry name" value="Metallo-hydrolase/oxidoreductase"/>
    <property type="match status" value="1"/>
</dbReference>
<dbReference type="InterPro" id="IPR050114">
    <property type="entry name" value="UPF0173_UPF0282_UlaG_hydrolase"/>
</dbReference>
<accession>A0A1B8ZRY9</accession>
<dbReference type="Proteomes" id="UP000093432">
    <property type="component" value="Unassembled WGS sequence"/>
</dbReference>
<evidence type="ECO:0000313" key="2">
    <source>
        <dbReference type="EMBL" id="OCA74351.1"/>
    </source>
</evidence>
<feature type="domain" description="Metallo-beta-lactamase" evidence="1">
    <location>
        <begin position="19"/>
        <end position="211"/>
    </location>
</feature>
<gene>
    <name evidence="2" type="ORF">BBI00_08400</name>
</gene>
<sequence>MEIQKLNWAGIKLTSQNKTILIDAVEDFSYYKPVLGDAVEDVLLFSDHVQADYILFTHMHLDHFDKSVIRKCLKKEGKLIVYSGLEKVVRKIIGDVEMIILDLDETFTESNITFKPVFAMDGVGEIQSSWIVDDGETKIFHGGDTIWHNQFWKLGKENENIDYAFLPVNGVVVNFEIIGLEYSPVPASLNLKEAFAAAHLLHAKKLVPIHYGLFKHEKCYIPQVFDDQDLENVSKEVGQEYIVLKDGAVLIESSNNRNGL</sequence>